<sequence length="660" mass="66852">MLPLVQIPRARATVLLALVGLLGWLLVPATSATAASAGWADLTFEGSANGWTGTLRQRAAGFPAATITSDSAGGSAVGRQSGASTFLPASSDVGGRYGQSRGRPYLNLRPYTANGAGVPGASTTTYAFDAPTPSTGWTFVLGDVDADAVTVSAAGPGGTPVAVDDLGFRSTFNSCGTGGCAANEDVPRWDPTTGTLTGNVGAVDTNGAAAWFEPRVPLSTLTLVFTRRAGFPVYQTWFAALSRTLRGTVTAPGDAEEGLTVRLLAPDGRQVGETTTDADGRYRFGDLATYDGYRVTLERPDGLTSDLPLTRAVDLGDDDQVADFALRALVPVAVGGTVRDPDGTPLPGVEVRLSGPGPDRTAVTDADGAYVFDEVPVGDGYTLTATPPDGTTVSGPLAFAVPADTETPVVDQDFTVTADPRGSAGGTLTVEGGDGRPGVRVVVTGPGGTERVATTDARGRWSVDDLPPGSYTATVEPFAGAEVVGDASGRLTVPERGGPADDVDFVLRLPPAPATYAAEGLVTDEAGMAFPDVTVTVLDPDGEPFATSTTGEDGTWRVDGLLPDEGWSAVVDPPEGYAAEGSETLPFAVSDADVDGLGFVLLERVAGGGSTSGDGSSDGGGSDPALASTGGPDLALLLLGAALASAGLVLVRSGRAARRR</sequence>
<evidence type="ECO:0000256" key="2">
    <source>
        <dbReference type="ARBA" id="ARBA00012595"/>
    </source>
</evidence>
<dbReference type="SUPFAM" id="SSF49464">
    <property type="entry name" value="Carboxypeptidase regulatory domain-like"/>
    <property type="match status" value="1"/>
</dbReference>
<feature type="compositionally biased region" description="Gly residues" evidence="5">
    <location>
        <begin position="608"/>
        <end position="622"/>
    </location>
</feature>
<evidence type="ECO:0000313" key="8">
    <source>
        <dbReference type="Proteomes" id="UP001500767"/>
    </source>
</evidence>
<evidence type="ECO:0000256" key="4">
    <source>
        <dbReference type="ARBA" id="ARBA00030238"/>
    </source>
</evidence>
<evidence type="ECO:0000256" key="6">
    <source>
        <dbReference type="SAM" id="Phobius"/>
    </source>
</evidence>
<keyword evidence="6" id="KW-1133">Transmembrane helix</keyword>
<evidence type="ECO:0000256" key="1">
    <source>
        <dbReference type="ARBA" id="ARBA00000548"/>
    </source>
</evidence>
<dbReference type="SUPFAM" id="SSF49478">
    <property type="entry name" value="Cna protein B-type domain"/>
    <property type="match status" value="2"/>
</dbReference>
<dbReference type="InterPro" id="IPR008969">
    <property type="entry name" value="CarboxyPept-like_regulatory"/>
</dbReference>
<dbReference type="SUPFAM" id="SSF49452">
    <property type="entry name" value="Starch-binding domain-like"/>
    <property type="match status" value="1"/>
</dbReference>
<dbReference type="Pfam" id="PF13620">
    <property type="entry name" value="CarboxypepD_reg"/>
    <property type="match status" value="3"/>
</dbReference>
<dbReference type="InterPro" id="IPR013783">
    <property type="entry name" value="Ig-like_fold"/>
</dbReference>
<dbReference type="EMBL" id="BAAAYR010000002">
    <property type="protein sequence ID" value="GAA3567036.1"/>
    <property type="molecule type" value="Genomic_DNA"/>
</dbReference>
<dbReference type="Gene3D" id="2.60.40.10">
    <property type="entry name" value="Immunoglobulins"/>
    <property type="match status" value="3"/>
</dbReference>
<proteinExistence type="predicted"/>
<feature type="transmembrane region" description="Helical" evidence="6">
    <location>
        <begin position="634"/>
        <end position="651"/>
    </location>
</feature>
<dbReference type="PANTHER" id="PTHR23303">
    <property type="entry name" value="CARBOXYPEPTIDASE REGULATORY REGION-CONTAINING"/>
    <property type="match status" value="1"/>
</dbReference>
<comment type="catalytic activity">
    <reaction evidence="1">
        <text>Endohydrolysis of (1-&gt;4)-alpha-D-glucosidic linkages in polysaccharides containing three or more (1-&gt;4)-alpha-linked D-glucose units.</text>
        <dbReference type="EC" id="3.2.1.1"/>
    </reaction>
</comment>
<name>A0ABP6XHY0_9ACTN</name>
<reference evidence="8" key="1">
    <citation type="journal article" date="2019" name="Int. J. Syst. Evol. Microbiol.">
        <title>The Global Catalogue of Microorganisms (GCM) 10K type strain sequencing project: providing services to taxonomists for standard genome sequencing and annotation.</title>
        <authorList>
            <consortium name="The Broad Institute Genomics Platform"/>
            <consortium name="The Broad Institute Genome Sequencing Center for Infectious Disease"/>
            <person name="Wu L."/>
            <person name="Ma J."/>
        </authorList>
    </citation>
    <scope>NUCLEOTIDE SEQUENCE [LARGE SCALE GENOMIC DNA]</scope>
    <source>
        <strain evidence="8">JCM 16540</strain>
    </source>
</reference>
<keyword evidence="8" id="KW-1185">Reference proteome</keyword>
<evidence type="ECO:0000256" key="3">
    <source>
        <dbReference type="ARBA" id="ARBA00022729"/>
    </source>
</evidence>
<gene>
    <name evidence="7" type="ORF">GCM10022197_23900</name>
</gene>
<keyword evidence="6" id="KW-0472">Membrane</keyword>
<comment type="caution">
    <text evidence="7">The sequence shown here is derived from an EMBL/GenBank/DDBJ whole genome shotgun (WGS) entry which is preliminary data.</text>
</comment>
<accession>A0ABP6XHY0</accession>
<dbReference type="InterPro" id="IPR051417">
    <property type="entry name" value="SDr/BOS_complex"/>
</dbReference>
<feature type="region of interest" description="Disordered" evidence="5">
    <location>
        <begin position="608"/>
        <end position="627"/>
    </location>
</feature>
<dbReference type="InterPro" id="IPR013784">
    <property type="entry name" value="Carb-bd-like_fold"/>
</dbReference>
<dbReference type="Proteomes" id="UP001500767">
    <property type="component" value="Unassembled WGS sequence"/>
</dbReference>
<protein>
    <recommendedName>
        <fullName evidence="2">alpha-amylase</fullName>
        <ecNumber evidence="2">3.2.1.1</ecNumber>
    </recommendedName>
    <alternativeName>
        <fullName evidence="4">1,4-alpha-D-glucan glucanohydrolase</fullName>
    </alternativeName>
</protein>
<evidence type="ECO:0000256" key="5">
    <source>
        <dbReference type="SAM" id="MobiDB-lite"/>
    </source>
</evidence>
<organism evidence="7 8">
    <name type="scientific">Microlunatus spumicola</name>
    <dbReference type="NCBI Taxonomy" id="81499"/>
    <lineage>
        <taxon>Bacteria</taxon>
        <taxon>Bacillati</taxon>
        <taxon>Actinomycetota</taxon>
        <taxon>Actinomycetes</taxon>
        <taxon>Propionibacteriales</taxon>
        <taxon>Propionibacteriaceae</taxon>
        <taxon>Microlunatus</taxon>
    </lineage>
</organism>
<evidence type="ECO:0000313" key="7">
    <source>
        <dbReference type="EMBL" id="GAA3567036.1"/>
    </source>
</evidence>
<dbReference type="PANTHER" id="PTHR23303:SF14">
    <property type="entry name" value="BOS COMPLEX SUBUNIT NOMO1-RELATED"/>
    <property type="match status" value="1"/>
</dbReference>
<dbReference type="Gene3D" id="2.60.40.1120">
    <property type="entry name" value="Carboxypeptidase-like, regulatory domain"/>
    <property type="match status" value="1"/>
</dbReference>
<keyword evidence="6" id="KW-0812">Transmembrane</keyword>
<dbReference type="EC" id="3.2.1.1" evidence="2"/>
<keyword evidence="3" id="KW-0732">Signal</keyword>